<reference evidence="3 4" key="1">
    <citation type="submission" date="2018-06" db="EMBL/GenBank/DDBJ databases">
        <authorList>
            <consortium name="Pathogen Informatics"/>
            <person name="Doyle S."/>
        </authorList>
    </citation>
    <scope>NUCLEOTIDE SEQUENCE [LARGE SCALE GENOMIC DNA]</scope>
    <source>
        <strain evidence="3 4">NCTC13337</strain>
    </source>
</reference>
<sequence>MFKKVCYCSLLIVFSVLISACHKSSKQAYLPAGTVVLALGDSLTFGYGATPETSYPHRLAEISGWEVVNGGLSGDTSAQALARLPALLEEYHPKFVIISIGGNDFLRHQNPQGTRRNIEQMIQESRAANAEVLLVGIPSLSSSSLLGFPSDHELYQQIAEKEKVPLFAEAWSKVLKKSEWRSDQVHPNAQGYAVFTDELVKYLRETGRL</sequence>
<dbReference type="EMBL" id="UHIC01000001">
    <property type="protein sequence ID" value="SUO93294.1"/>
    <property type="molecule type" value="Genomic_DNA"/>
</dbReference>
<dbReference type="AlphaFoldDB" id="A0A380MM82"/>
<feature type="signal peptide" evidence="1">
    <location>
        <begin position="1"/>
        <end position="20"/>
    </location>
</feature>
<dbReference type="Pfam" id="PF13472">
    <property type="entry name" value="Lipase_GDSL_2"/>
    <property type="match status" value="1"/>
</dbReference>
<dbReference type="InterPro" id="IPR036514">
    <property type="entry name" value="SGNH_hydro_sf"/>
</dbReference>
<evidence type="ECO:0000259" key="2">
    <source>
        <dbReference type="Pfam" id="PF13472"/>
    </source>
</evidence>
<dbReference type="SUPFAM" id="SSF52266">
    <property type="entry name" value="SGNH hydrolase"/>
    <property type="match status" value="1"/>
</dbReference>
<gene>
    <name evidence="3" type="primary">tesA</name>
    <name evidence="3" type="ORF">NCTC13337_00147</name>
</gene>
<name>A0A380MM82_9GAMM</name>
<dbReference type="PANTHER" id="PTHR30383">
    <property type="entry name" value="THIOESTERASE 1/PROTEASE 1/LYSOPHOSPHOLIPASE L1"/>
    <property type="match status" value="1"/>
</dbReference>
<dbReference type="CDD" id="cd01822">
    <property type="entry name" value="Lysophospholipase_L1_like"/>
    <property type="match status" value="1"/>
</dbReference>
<organism evidence="3 4">
    <name type="scientific">Suttonella ornithocola</name>
    <dbReference type="NCBI Taxonomy" id="279832"/>
    <lineage>
        <taxon>Bacteria</taxon>
        <taxon>Pseudomonadati</taxon>
        <taxon>Pseudomonadota</taxon>
        <taxon>Gammaproteobacteria</taxon>
        <taxon>Cardiobacteriales</taxon>
        <taxon>Cardiobacteriaceae</taxon>
        <taxon>Suttonella</taxon>
    </lineage>
</organism>
<dbReference type="Proteomes" id="UP000254601">
    <property type="component" value="Unassembled WGS sequence"/>
</dbReference>
<keyword evidence="1" id="KW-0732">Signal</keyword>
<dbReference type="InterPro" id="IPR051532">
    <property type="entry name" value="Ester_Hydrolysis_Enzymes"/>
</dbReference>
<feature type="domain" description="SGNH hydrolase-type esterase" evidence="2">
    <location>
        <begin position="38"/>
        <end position="194"/>
    </location>
</feature>
<dbReference type="PANTHER" id="PTHR30383:SF24">
    <property type="entry name" value="THIOESTERASE 1_PROTEASE 1_LYSOPHOSPHOLIPASE L1"/>
    <property type="match status" value="1"/>
</dbReference>
<proteinExistence type="predicted"/>
<keyword evidence="4" id="KW-1185">Reference proteome</keyword>
<dbReference type="RefSeq" id="WP_072575670.1">
    <property type="nucleotide sequence ID" value="NZ_LWHB01000020.1"/>
</dbReference>
<protein>
    <submittedName>
        <fullName evidence="3">Acyl-CoA thioesterase I</fullName>
        <ecNumber evidence="3">3.1.2.-</ecNumber>
    </submittedName>
</protein>
<evidence type="ECO:0000313" key="4">
    <source>
        <dbReference type="Proteomes" id="UP000254601"/>
    </source>
</evidence>
<dbReference type="PROSITE" id="PS51257">
    <property type="entry name" value="PROKAR_LIPOPROTEIN"/>
    <property type="match status" value="1"/>
</dbReference>
<dbReference type="InterPro" id="IPR013830">
    <property type="entry name" value="SGNH_hydro"/>
</dbReference>
<dbReference type="Gene3D" id="3.40.50.1110">
    <property type="entry name" value="SGNH hydrolase"/>
    <property type="match status" value="1"/>
</dbReference>
<evidence type="ECO:0000313" key="3">
    <source>
        <dbReference type="EMBL" id="SUO93294.1"/>
    </source>
</evidence>
<accession>A0A380MM82</accession>
<keyword evidence="3" id="KW-0378">Hydrolase</keyword>
<dbReference type="EC" id="3.1.2.-" evidence="3"/>
<evidence type="ECO:0000256" key="1">
    <source>
        <dbReference type="SAM" id="SignalP"/>
    </source>
</evidence>
<dbReference type="OrthoDB" id="9786188at2"/>
<dbReference type="GO" id="GO:0004622">
    <property type="term" value="F:phosphatidylcholine lysophospholipase activity"/>
    <property type="evidence" value="ECO:0007669"/>
    <property type="project" value="TreeGrafter"/>
</dbReference>
<feature type="chain" id="PRO_5016632040" evidence="1">
    <location>
        <begin position="21"/>
        <end position="209"/>
    </location>
</feature>